<dbReference type="GO" id="GO:0016705">
    <property type="term" value="F:oxidoreductase activity, acting on paired donors, with incorporation or reduction of molecular oxygen"/>
    <property type="evidence" value="ECO:0007669"/>
    <property type="project" value="InterPro"/>
</dbReference>
<evidence type="ECO:0008006" key="13">
    <source>
        <dbReference type="Google" id="ProtNLM"/>
    </source>
</evidence>
<keyword evidence="10" id="KW-0472">Membrane</keyword>
<evidence type="ECO:0000256" key="2">
    <source>
        <dbReference type="ARBA" id="ARBA00004370"/>
    </source>
</evidence>
<keyword evidence="9" id="KW-0503">Monooxygenase</keyword>
<dbReference type="PRINTS" id="PR00385">
    <property type="entry name" value="P450"/>
</dbReference>
<keyword evidence="7" id="KW-0560">Oxidoreductase</keyword>
<evidence type="ECO:0000256" key="10">
    <source>
        <dbReference type="ARBA" id="ARBA00023136"/>
    </source>
</evidence>
<keyword evidence="3" id="KW-0349">Heme</keyword>
<comment type="subcellular location">
    <subcellularLocation>
        <location evidence="2">Membrane</location>
    </subcellularLocation>
</comment>
<dbReference type="Gene3D" id="1.10.630.10">
    <property type="entry name" value="Cytochrome P450"/>
    <property type="match status" value="1"/>
</dbReference>
<evidence type="ECO:0000313" key="12">
    <source>
        <dbReference type="Proteomes" id="UP001187192"/>
    </source>
</evidence>
<dbReference type="GO" id="GO:0005506">
    <property type="term" value="F:iron ion binding"/>
    <property type="evidence" value="ECO:0007669"/>
    <property type="project" value="InterPro"/>
</dbReference>
<dbReference type="GO" id="GO:0020037">
    <property type="term" value="F:heme binding"/>
    <property type="evidence" value="ECO:0007669"/>
    <property type="project" value="InterPro"/>
</dbReference>
<dbReference type="EMBL" id="BTGU01000005">
    <property type="protein sequence ID" value="GMN35373.1"/>
    <property type="molecule type" value="Genomic_DNA"/>
</dbReference>
<dbReference type="Proteomes" id="UP001187192">
    <property type="component" value="Unassembled WGS sequence"/>
</dbReference>
<organism evidence="11 12">
    <name type="scientific">Ficus carica</name>
    <name type="common">Common fig</name>
    <dbReference type="NCBI Taxonomy" id="3494"/>
    <lineage>
        <taxon>Eukaryota</taxon>
        <taxon>Viridiplantae</taxon>
        <taxon>Streptophyta</taxon>
        <taxon>Embryophyta</taxon>
        <taxon>Tracheophyta</taxon>
        <taxon>Spermatophyta</taxon>
        <taxon>Magnoliopsida</taxon>
        <taxon>eudicotyledons</taxon>
        <taxon>Gunneridae</taxon>
        <taxon>Pentapetalae</taxon>
        <taxon>rosids</taxon>
        <taxon>fabids</taxon>
        <taxon>Rosales</taxon>
        <taxon>Moraceae</taxon>
        <taxon>Ficeae</taxon>
        <taxon>Ficus</taxon>
    </lineage>
</organism>
<dbReference type="AlphaFoldDB" id="A0AA87ZFK7"/>
<comment type="caution">
    <text evidence="11">The sequence shown here is derived from an EMBL/GenBank/DDBJ whole genome shotgun (WGS) entry which is preliminary data.</text>
</comment>
<dbReference type="SUPFAM" id="SSF48264">
    <property type="entry name" value="Cytochrome P450"/>
    <property type="match status" value="1"/>
</dbReference>
<keyword evidence="8" id="KW-0408">Iron</keyword>
<sequence length="135" mass="15168">MQALILAGTDNTTVTMTWALALLLNNRDALTKAQQELDQHVGRERQVKESDLKNLVYLQAVIKETLRLYPAGPLSVPHESTEDCTVGGYDVSAGTRLLFNLSKLHLDPKVWDEPSEFRPERFLTAHQNVDVRGLN</sequence>
<dbReference type="InterPro" id="IPR036396">
    <property type="entry name" value="Cyt_P450_sf"/>
</dbReference>
<evidence type="ECO:0000256" key="7">
    <source>
        <dbReference type="ARBA" id="ARBA00023002"/>
    </source>
</evidence>
<dbReference type="GO" id="GO:0016020">
    <property type="term" value="C:membrane"/>
    <property type="evidence" value="ECO:0007669"/>
    <property type="project" value="UniProtKB-SubCell"/>
</dbReference>
<dbReference type="InterPro" id="IPR001128">
    <property type="entry name" value="Cyt_P450"/>
</dbReference>
<keyword evidence="4" id="KW-0812">Transmembrane</keyword>
<name>A0AA87ZFK7_FICCA</name>
<reference evidence="11" key="1">
    <citation type="submission" date="2023-07" db="EMBL/GenBank/DDBJ databases">
        <title>draft genome sequence of fig (Ficus carica).</title>
        <authorList>
            <person name="Takahashi T."/>
            <person name="Nishimura K."/>
        </authorList>
    </citation>
    <scope>NUCLEOTIDE SEQUENCE</scope>
</reference>
<evidence type="ECO:0000256" key="3">
    <source>
        <dbReference type="ARBA" id="ARBA00022617"/>
    </source>
</evidence>
<accession>A0AA87ZFK7</accession>
<dbReference type="Pfam" id="PF00067">
    <property type="entry name" value="p450"/>
    <property type="match status" value="1"/>
</dbReference>
<dbReference type="PRINTS" id="PR00463">
    <property type="entry name" value="EP450I"/>
</dbReference>
<evidence type="ECO:0000256" key="9">
    <source>
        <dbReference type="ARBA" id="ARBA00023033"/>
    </source>
</evidence>
<dbReference type="PANTHER" id="PTHR47947:SF26">
    <property type="entry name" value="CYTOCHROME P450"/>
    <property type="match status" value="1"/>
</dbReference>
<evidence type="ECO:0000256" key="1">
    <source>
        <dbReference type="ARBA" id="ARBA00001971"/>
    </source>
</evidence>
<dbReference type="PANTHER" id="PTHR47947">
    <property type="entry name" value="CYTOCHROME P450 82C3-RELATED"/>
    <property type="match status" value="1"/>
</dbReference>
<evidence type="ECO:0000256" key="5">
    <source>
        <dbReference type="ARBA" id="ARBA00022723"/>
    </source>
</evidence>
<keyword evidence="12" id="KW-1185">Reference proteome</keyword>
<dbReference type="GO" id="GO:0004497">
    <property type="term" value="F:monooxygenase activity"/>
    <property type="evidence" value="ECO:0007669"/>
    <property type="project" value="UniProtKB-KW"/>
</dbReference>
<dbReference type="InterPro" id="IPR050651">
    <property type="entry name" value="Plant_Cytochrome_P450_Monoox"/>
</dbReference>
<keyword evidence="5" id="KW-0479">Metal-binding</keyword>
<dbReference type="InterPro" id="IPR002401">
    <property type="entry name" value="Cyt_P450_E_grp-I"/>
</dbReference>
<evidence type="ECO:0000313" key="11">
    <source>
        <dbReference type="EMBL" id="GMN35373.1"/>
    </source>
</evidence>
<gene>
    <name evidence="11" type="ORF">TIFTF001_005255</name>
</gene>
<protein>
    <recommendedName>
        <fullName evidence="13">Cytochrome P450</fullName>
    </recommendedName>
</protein>
<proteinExistence type="predicted"/>
<evidence type="ECO:0000256" key="8">
    <source>
        <dbReference type="ARBA" id="ARBA00023004"/>
    </source>
</evidence>
<evidence type="ECO:0000256" key="6">
    <source>
        <dbReference type="ARBA" id="ARBA00022989"/>
    </source>
</evidence>
<comment type="cofactor">
    <cofactor evidence="1">
        <name>heme</name>
        <dbReference type="ChEBI" id="CHEBI:30413"/>
    </cofactor>
</comment>
<evidence type="ECO:0000256" key="4">
    <source>
        <dbReference type="ARBA" id="ARBA00022692"/>
    </source>
</evidence>
<keyword evidence="6" id="KW-1133">Transmembrane helix</keyword>